<dbReference type="EMBL" id="CP047415">
    <property type="protein sequence ID" value="QLL72929.1"/>
    <property type="molecule type" value="Genomic_DNA"/>
</dbReference>
<evidence type="ECO:0000313" key="2">
    <source>
        <dbReference type="EMBL" id="KWU03725.1"/>
    </source>
</evidence>
<evidence type="ECO:0000313" key="7">
    <source>
        <dbReference type="EMBL" id="QLL72929.1"/>
    </source>
</evidence>
<evidence type="ECO:0000313" key="13">
    <source>
        <dbReference type="Proteomes" id="UP000510660"/>
    </source>
</evidence>
<dbReference type="EMBL" id="JASOGN010000076">
    <property type="protein sequence ID" value="MDK6503571.1"/>
    <property type="molecule type" value="Genomic_DNA"/>
</dbReference>
<dbReference type="Pfam" id="PF17312">
    <property type="entry name" value="Helveticin_J"/>
    <property type="match status" value="1"/>
</dbReference>
<evidence type="ECO:0000313" key="8">
    <source>
        <dbReference type="Proteomes" id="UP000067598"/>
    </source>
</evidence>
<evidence type="ECO:0000313" key="10">
    <source>
        <dbReference type="Proteomes" id="UP000235119"/>
    </source>
</evidence>
<evidence type="ECO:0000313" key="9">
    <source>
        <dbReference type="Proteomes" id="UP000231914"/>
    </source>
</evidence>
<dbReference type="Proteomes" id="UP000235119">
    <property type="component" value="Unassembled WGS sequence"/>
</dbReference>
<evidence type="ECO:0000313" key="11">
    <source>
        <dbReference type="Proteomes" id="UP000324504"/>
    </source>
</evidence>
<dbReference type="Proteomes" id="UP001230300">
    <property type="component" value="Unassembled WGS sequence"/>
</dbReference>
<dbReference type="Proteomes" id="UP000324504">
    <property type="component" value="Unassembled WGS sequence"/>
</dbReference>
<dbReference type="Proteomes" id="UP000231914">
    <property type="component" value="Unassembled WGS sequence"/>
</dbReference>
<name>A0A125P696_9LACO</name>
<organism evidence="2 8">
    <name type="scientific">Lactobacillus crispatus</name>
    <dbReference type="NCBI Taxonomy" id="47770"/>
    <lineage>
        <taxon>Bacteria</taxon>
        <taxon>Bacillati</taxon>
        <taxon>Bacillota</taxon>
        <taxon>Bacilli</taxon>
        <taxon>Lactobacillales</taxon>
        <taxon>Lactobacillaceae</taxon>
        <taxon>Lactobacillus</taxon>
    </lineage>
</organism>
<accession>A0A6P1TW38</accession>
<protein>
    <submittedName>
        <fullName evidence="2 3">Bacteriocin</fullName>
    </submittedName>
</protein>
<dbReference type="EMBL" id="PKIW01000017">
    <property type="protein sequence ID" value="PLT11461.1"/>
    <property type="molecule type" value="Genomic_DNA"/>
</dbReference>
<dbReference type="GO" id="GO:0042742">
    <property type="term" value="P:defense response to bacterium"/>
    <property type="evidence" value="ECO:0007669"/>
    <property type="project" value="InterPro"/>
</dbReference>
<gene>
    <name evidence="2" type="ORF">AEL95_05970</name>
    <name evidence="4" type="ORF">BHU41_01220</name>
    <name evidence="5" type="ORF">CYJ79_04650</name>
    <name evidence="1" type="ORF">F1C09_00765</name>
    <name evidence="6" type="ORF">GSR61_00070</name>
    <name evidence="7" type="ORF">GTO85_00065</name>
    <name evidence="3" type="ORF">QP235_10440</name>
</gene>
<proteinExistence type="predicted"/>
<reference evidence="4 9" key="2">
    <citation type="submission" date="2016-10" db="EMBL/GenBank/DDBJ databases">
        <title>WGS of isloates from the oral cavity of healthy individuals.</title>
        <authorList>
            <person name="Sharma S."/>
            <person name="Pal V.K."/>
            <person name="Patil P.B."/>
            <person name="Korpole S."/>
            <person name="Grover V."/>
        </authorList>
    </citation>
    <scope>NUCLEOTIDE SEQUENCE [LARGE SCALE GENOMIC DNA]</scope>
    <source>
        <strain evidence="4 9">DISK12</strain>
    </source>
</reference>
<dbReference type="EMBL" id="MKXG01000207">
    <property type="protein sequence ID" value="PJZ15985.1"/>
    <property type="molecule type" value="Genomic_DNA"/>
</dbReference>
<dbReference type="EMBL" id="LJGP01000019">
    <property type="protein sequence ID" value="KWU03725.1"/>
    <property type="molecule type" value="Genomic_DNA"/>
</dbReference>
<dbReference type="InterPro" id="IPR035280">
    <property type="entry name" value="Helveticin_J"/>
</dbReference>
<evidence type="ECO:0000313" key="5">
    <source>
        <dbReference type="EMBL" id="PLT11461.1"/>
    </source>
</evidence>
<accession>A0A125P696</accession>
<evidence type="ECO:0000313" key="12">
    <source>
        <dbReference type="Proteomes" id="UP000464915"/>
    </source>
</evidence>
<dbReference type="Proteomes" id="UP000464915">
    <property type="component" value="Chromosome"/>
</dbReference>
<evidence type="ECO:0000313" key="1">
    <source>
        <dbReference type="EMBL" id="KAA8813670.1"/>
    </source>
</evidence>
<dbReference type="RefSeq" id="WP_023487823.1">
    <property type="nucleotide sequence ID" value="NZ_AP025162.1"/>
</dbReference>
<dbReference type="PATRIC" id="fig|47770.28.peg.594"/>
<dbReference type="AlphaFoldDB" id="A0A125P696"/>
<evidence type="ECO:0000313" key="3">
    <source>
        <dbReference type="EMBL" id="MDK6503571.1"/>
    </source>
</evidence>
<dbReference type="Proteomes" id="UP000510660">
    <property type="component" value="Chromosome"/>
</dbReference>
<dbReference type="Proteomes" id="UP000067598">
    <property type="component" value="Unassembled WGS sequence"/>
</dbReference>
<reference evidence="2 8" key="1">
    <citation type="journal article" date="2016" name="Microbiology (Mosc.)">
        <title>Comparison of Lactobacillus crispatus isolates from Lactobacillus-dominated vaginal microbiomes with isolates from microbiomes containing bacterial vaginosis-associated bacteria.</title>
        <authorList>
            <person name="Abdelmaksoud A.A."/>
            <person name="Koparde V.N."/>
            <person name="Sheth N.U."/>
            <person name="Serrano M.G."/>
            <person name="Glascock A.L."/>
            <person name="Fettweis J.M."/>
            <person name="Strauss Iii J.F."/>
            <person name="Buck G.A."/>
            <person name="Jefferson K.K."/>
        </authorList>
    </citation>
    <scope>NUCLEOTIDE SEQUENCE [LARGE SCALE GENOMIC DNA]</scope>
    <source>
        <strain evidence="2 8">VMC3</strain>
    </source>
</reference>
<dbReference type="EMBL" id="CP047142">
    <property type="protein sequence ID" value="QHQ67148.1"/>
    <property type="molecule type" value="Genomic_DNA"/>
</dbReference>
<dbReference type="EMBL" id="VUAV01000003">
    <property type="protein sequence ID" value="KAA8813670.1"/>
    <property type="molecule type" value="Genomic_DNA"/>
</dbReference>
<reference evidence="5 10" key="3">
    <citation type="submission" date="2017-12" db="EMBL/GenBank/DDBJ databases">
        <title>Phylogenetic diversity of female urinary microbiome.</title>
        <authorList>
            <person name="Thomas-White K."/>
            <person name="Wolfe A.J."/>
        </authorList>
    </citation>
    <scope>NUCLEOTIDE SEQUENCE [LARGE SCALE GENOMIC DNA]</scope>
    <source>
        <strain evidence="5 10">UMB0085</strain>
    </source>
</reference>
<evidence type="ECO:0000313" key="4">
    <source>
        <dbReference type="EMBL" id="PJZ15985.1"/>
    </source>
</evidence>
<reference evidence="6 12" key="5">
    <citation type="submission" date="2019-12" db="EMBL/GenBank/DDBJ databases">
        <title>Complete Genome Sequences of Lactobacillus strains, C25 and P38, Isolated from Chicken Cecum.</title>
        <authorList>
            <person name="Hassan H.M."/>
            <person name="Mendoza M."/>
            <person name="Rezvani M."/>
            <person name="Koci M.D."/>
            <person name="Dickey A.N."/>
            <person name="Scholl E.H."/>
        </authorList>
    </citation>
    <scope>NUCLEOTIDE SEQUENCE [LARGE SCALE GENOMIC DNA]</scope>
    <source>
        <strain evidence="6 12">C25</strain>
    </source>
</reference>
<reference evidence="1 11" key="4">
    <citation type="submission" date="2019-09" db="EMBL/GenBank/DDBJ databases">
        <title>Comparative analysis of L. crispatus genomes revealed niche specific adaptation to different host and body sites.</title>
        <authorList>
            <person name="Pan M."/>
            <person name="Hidalgo-Cantabrana C."/>
            <person name="Barrangou R."/>
        </authorList>
    </citation>
    <scope>NUCLEOTIDE SEQUENCE [LARGE SCALE GENOMIC DNA]</scope>
    <source>
        <strain evidence="1 11">NCK2488</strain>
    </source>
</reference>
<reference evidence="3" key="7">
    <citation type="submission" date="2023-05" db="EMBL/GenBank/DDBJ databases">
        <title>Cataloging the Phylogenetic Diversity of Human Bladder Bacteria.</title>
        <authorList>
            <person name="Du J."/>
        </authorList>
    </citation>
    <scope>NUCLEOTIDE SEQUENCE</scope>
    <source>
        <strain evidence="3">UMB9226</strain>
    </source>
</reference>
<evidence type="ECO:0000313" key="6">
    <source>
        <dbReference type="EMBL" id="QHQ67148.1"/>
    </source>
</evidence>
<reference evidence="7 13" key="6">
    <citation type="submission" date="2020-01" db="EMBL/GenBank/DDBJ databases">
        <title>Complete and circular genome sequences of six lactobacillus isolates from horses.</title>
        <authorList>
            <person name="Hassan H.M."/>
        </authorList>
    </citation>
    <scope>NUCLEOTIDE SEQUENCE [LARGE SCALE GENOMIC DNA]</scope>
    <source>
        <strain evidence="7 13">1D</strain>
    </source>
</reference>
<sequence length="332" mass="37235">MKHLNETTNVNILSQFDLGTGYQAVVQKGNVGKKYVYALQLRKGVTTILRGYRGNKINSPILKLSDQAGGHTQTWEFAGNHKDINGNDRAGQWFVGVKPTKIQGSDIIWARQMARVDINTQAGPHADNTDFPRLSYLNRAGANPYAGKVMTHAEAAVSPNYKKFLIATIENNRIGHFTIYDLDKINQALDKSGKYKDVSLDGFEYEDSFTINNLYGNAEDAVVNSIQGYDLDNDGNIYISSQKAPDFDGSYHAYHKQIVKIPWNGRSETKEDQWESVNLSAFGGLDISKKHSEVESIQILSENHCYLTVAYHSKLDGKNKTTLNRIYELSWS</sequence>